<gene>
    <name evidence="14" type="ORF">GRI72_09330</name>
</gene>
<dbReference type="Pfam" id="PF21654">
    <property type="entry name" value="DncV-like_NTFase"/>
    <property type="match status" value="1"/>
</dbReference>
<keyword evidence="15" id="KW-1185">Reference proteome</keyword>
<keyword evidence="7" id="KW-0546">Nucleotide metabolism</keyword>
<evidence type="ECO:0000256" key="7">
    <source>
        <dbReference type="ARBA" id="ARBA00023080"/>
    </source>
</evidence>
<keyword evidence="5" id="KW-0067">ATP-binding</keyword>
<evidence type="ECO:0000256" key="2">
    <source>
        <dbReference type="ARBA" id="ARBA00022695"/>
    </source>
</evidence>
<evidence type="ECO:0000256" key="8">
    <source>
        <dbReference type="ARBA" id="ARBA00023118"/>
    </source>
</evidence>
<protein>
    <recommendedName>
        <fullName evidence="10">Cyclic GMP-AMP synthase</fullName>
    </recommendedName>
</protein>
<evidence type="ECO:0000256" key="1">
    <source>
        <dbReference type="ARBA" id="ARBA00022679"/>
    </source>
</evidence>
<dbReference type="InterPro" id="IPR048446">
    <property type="entry name" value="DncV_C"/>
</dbReference>
<evidence type="ECO:0000256" key="9">
    <source>
        <dbReference type="ARBA" id="ARBA00023134"/>
    </source>
</evidence>
<organism evidence="14 15">
    <name type="scientific">Pelagerythrobacter marinus</name>
    <dbReference type="NCBI Taxonomy" id="538382"/>
    <lineage>
        <taxon>Bacteria</taxon>
        <taxon>Pseudomonadati</taxon>
        <taxon>Pseudomonadota</taxon>
        <taxon>Alphaproteobacteria</taxon>
        <taxon>Sphingomonadales</taxon>
        <taxon>Erythrobacteraceae</taxon>
        <taxon>Pelagerythrobacter</taxon>
    </lineage>
</organism>
<feature type="domain" description="Cyclic GMP-AMP synthase DncV-like nucleotidyltransferase" evidence="12">
    <location>
        <begin position="77"/>
        <end position="169"/>
    </location>
</feature>
<evidence type="ECO:0000313" key="14">
    <source>
        <dbReference type="EMBL" id="MXO69025.1"/>
    </source>
</evidence>
<evidence type="ECO:0000313" key="15">
    <source>
        <dbReference type="Proteomes" id="UP000444401"/>
    </source>
</evidence>
<comment type="catalytic activity">
    <reaction evidence="11">
        <text>GTP + ATP = 3',3'-cGAMP + 2 diphosphate</text>
        <dbReference type="Rhea" id="RHEA:35647"/>
        <dbReference type="ChEBI" id="CHEBI:30616"/>
        <dbReference type="ChEBI" id="CHEBI:33019"/>
        <dbReference type="ChEBI" id="CHEBI:37565"/>
        <dbReference type="ChEBI" id="CHEBI:71501"/>
    </reaction>
    <physiologicalReaction direction="left-to-right" evidence="11">
        <dbReference type="Rhea" id="RHEA:35648"/>
    </physiologicalReaction>
</comment>
<dbReference type="InterPro" id="IPR047805">
    <property type="entry name" value="GAMP_synthase"/>
</dbReference>
<sequence length="397" mass="44853">MTLANAHALFNGLRTSPSYLANLEISKQDRVALMEARRLIRATLKEAASAIKTESAYWQDSYVRKVSWRDRPVVTVKFMTQGSFAYQTLNNPAQVPVQQIDLDDGMYVPVTFLDNGEPALAALGLFNFVEAALAPLCEEKGWELNPGEPKSSCVRIEINSRAHIDIPIYSIPDEQFEELREAMAKSIDAGILDRAHATYMARIPSDKVMLAKRNGQWEQSDPQKLHDWVEGRSERYGAVYRRLCRFFKGWRDYTWEESKLSSICIMHAVDLALQDENGRPPDNRDDELILKVARKLPDIFRGRVCNPVIEEACLNEWDADTRSDIVGHAQDLADEMATALERTGDAERVVQKLRNRFGERIPYRPDAVRMSSTEIESIRKATPAKVAAPLIVPSTSG</sequence>
<name>A0ABW9UWP2_9SPHN</name>
<accession>A0ABW9UWP2</accession>
<dbReference type="Proteomes" id="UP000444401">
    <property type="component" value="Unassembled WGS sequence"/>
</dbReference>
<proteinExistence type="predicted"/>
<evidence type="ECO:0000256" key="11">
    <source>
        <dbReference type="ARBA" id="ARBA00048304"/>
    </source>
</evidence>
<evidence type="ECO:0000256" key="5">
    <source>
        <dbReference type="ARBA" id="ARBA00022840"/>
    </source>
</evidence>
<keyword evidence="4" id="KW-0547">Nucleotide-binding</keyword>
<dbReference type="InterPro" id="IPR048445">
    <property type="entry name" value="DncV-like_NTFase"/>
</dbReference>
<dbReference type="Pfam" id="PF21713">
    <property type="entry name" value="DncV_C"/>
    <property type="match status" value="1"/>
</dbReference>
<evidence type="ECO:0000256" key="10">
    <source>
        <dbReference type="ARBA" id="ARBA00044145"/>
    </source>
</evidence>
<evidence type="ECO:0000256" key="3">
    <source>
        <dbReference type="ARBA" id="ARBA00022723"/>
    </source>
</evidence>
<comment type="caution">
    <text evidence="14">The sequence shown here is derived from an EMBL/GenBank/DDBJ whole genome shotgun (WGS) entry which is preliminary data.</text>
</comment>
<evidence type="ECO:0000259" key="13">
    <source>
        <dbReference type="Pfam" id="PF21713"/>
    </source>
</evidence>
<keyword evidence="6" id="KW-0460">Magnesium</keyword>
<keyword evidence="1" id="KW-0808">Transferase</keyword>
<dbReference type="EMBL" id="WTYO01000003">
    <property type="protein sequence ID" value="MXO69025.1"/>
    <property type="molecule type" value="Genomic_DNA"/>
</dbReference>
<evidence type="ECO:0000256" key="4">
    <source>
        <dbReference type="ARBA" id="ARBA00022741"/>
    </source>
</evidence>
<reference evidence="14 15" key="1">
    <citation type="submission" date="2019-12" db="EMBL/GenBank/DDBJ databases">
        <title>Genomic-based taxomic classification of the family Erythrobacteraceae.</title>
        <authorList>
            <person name="Xu L."/>
        </authorList>
    </citation>
    <scope>NUCLEOTIDE SEQUENCE [LARGE SCALE GENOMIC DNA]</scope>
    <source>
        <strain evidence="14 15">H32</strain>
    </source>
</reference>
<keyword evidence="8" id="KW-0051">Antiviral defense</keyword>
<evidence type="ECO:0000256" key="6">
    <source>
        <dbReference type="ARBA" id="ARBA00022842"/>
    </source>
</evidence>
<keyword evidence="3" id="KW-0479">Metal-binding</keyword>
<keyword evidence="9" id="KW-0342">GTP-binding</keyword>
<evidence type="ECO:0000259" key="12">
    <source>
        <dbReference type="Pfam" id="PF21654"/>
    </source>
</evidence>
<keyword evidence="2" id="KW-0548">Nucleotidyltransferase</keyword>
<feature type="domain" description="Cyclic GMP-AMP synthase C-terminal" evidence="13">
    <location>
        <begin position="238"/>
        <end position="362"/>
    </location>
</feature>
<dbReference type="NCBIfam" id="NF041078">
    <property type="entry name" value="cGAS"/>
    <property type="match status" value="1"/>
</dbReference>
<dbReference type="RefSeq" id="WP_160733616.1">
    <property type="nucleotide sequence ID" value="NZ_WTYO01000003.1"/>
</dbReference>